<dbReference type="GO" id="GO:0005886">
    <property type="term" value="C:plasma membrane"/>
    <property type="evidence" value="ECO:0007669"/>
    <property type="project" value="UniProtKB-SubCell"/>
</dbReference>
<dbReference type="PANTHER" id="PTHR21716">
    <property type="entry name" value="TRANSMEMBRANE PROTEIN"/>
    <property type="match status" value="1"/>
</dbReference>
<feature type="transmembrane region" description="Helical" evidence="8">
    <location>
        <begin position="66"/>
        <end position="87"/>
    </location>
</feature>
<dbReference type="Pfam" id="PF01594">
    <property type="entry name" value="AI-2E_transport"/>
    <property type="match status" value="1"/>
</dbReference>
<keyword evidence="5 8" id="KW-0812">Transmembrane</keyword>
<evidence type="ECO:0008006" key="11">
    <source>
        <dbReference type="Google" id="ProtNLM"/>
    </source>
</evidence>
<feature type="transmembrane region" description="Helical" evidence="8">
    <location>
        <begin position="244"/>
        <end position="267"/>
    </location>
</feature>
<keyword evidence="3" id="KW-0813">Transport</keyword>
<reference evidence="9 10" key="1">
    <citation type="journal article" date="2016" name="Nat. Commun.">
        <title>Thousands of microbial genomes shed light on interconnected biogeochemical processes in an aquifer system.</title>
        <authorList>
            <person name="Anantharaman K."/>
            <person name="Brown C.T."/>
            <person name="Hug L.A."/>
            <person name="Sharon I."/>
            <person name="Castelle C.J."/>
            <person name="Probst A.J."/>
            <person name="Thomas B.C."/>
            <person name="Singh A."/>
            <person name="Wilkins M.J."/>
            <person name="Karaoz U."/>
            <person name="Brodie E.L."/>
            <person name="Williams K.H."/>
            <person name="Hubbard S.S."/>
            <person name="Banfield J.F."/>
        </authorList>
    </citation>
    <scope>NUCLEOTIDE SEQUENCE [LARGE SCALE GENOMIC DNA]</scope>
</reference>
<comment type="similarity">
    <text evidence="2">Belongs to the autoinducer-2 exporter (AI-2E) (TC 2.A.86) family.</text>
</comment>
<evidence type="ECO:0000256" key="1">
    <source>
        <dbReference type="ARBA" id="ARBA00004651"/>
    </source>
</evidence>
<dbReference type="EMBL" id="MHRP01000043">
    <property type="protein sequence ID" value="OHA25840.1"/>
    <property type="molecule type" value="Genomic_DNA"/>
</dbReference>
<evidence type="ECO:0000313" key="10">
    <source>
        <dbReference type="Proteomes" id="UP000177943"/>
    </source>
</evidence>
<feature type="transmembrane region" description="Helical" evidence="8">
    <location>
        <begin position="36"/>
        <end position="54"/>
    </location>
</feature>
<protein>
    <recommendedName>
        <fullName evidence="11">AI-2E family transporter</fullName>
    </recommendedName>
</protein>
<dbReference type="GO" id="GO:0055085">
    <property type="term" value="P:transmembrane transport"/>
    <property type="evidence" value="ECO:0007669"/>
    <property type="project" value="TreeGrafter"/>
</dbReference>
<keyword evidence="7 8" id="KW-0472">Membrane</keyword>
<evidence type="ECO:0000256" key="7">
    <source>
        <dbReference type="ARBA" id="ARBA00023136"/>
    </source>
</evidence>
<organism evidence="9 10">
    <name type="scientific">Candidatus Taylorbacteria bacterium RIFCSPHIGHO2_02_FULL_45_35</name>
    <dbReference type="NCBI Taxonomy" id="1802311"/>
    <lineage>
        <taxon>Bacteria</taxon>
        <taxon>Candidatus Tayloriibacteriota</taxon>
    </lineage>
</organism>
<proteinExistence type="inferred from homology"/>
<keyword evidence="4" id="KW-1003">Cell membrane</keyword>
<dbReference type="AlphaFoldDB" id="A0A1G2MPL9"/>
<comment type="caution">
    <text evidence="9">The sequence shown here is derived from an EMBL/GenBank/DDBJ whole genome shotgun (WGS) entry which is preliminary data.</text>
</comment>
<keyword evidence="6 8" id="KW-1133">Transmembrane helix</keyword>
<feature type="transmembrane region" description="Helical" evidence="8">
    <location>
        <begin position="7"/>
        <end position="30"/>
    </location>
</feature>
<feature type="transmembrane region" description="Helical" evidence="8">
    <location>
        <begin position="302"/>
        <end position="323"/>
    </location>
</feature>
<sequence length="391" mass="42136">MDKETGHFVVNITSGTIVRAILVVVFFAFLYFVRDLVLVVLTSIVIASAIEPIIKFAARHKVGRTGSVIITYAGLGSLVAAVFYFFLPVLLSDLSNFLATVPKYADSIALWNPLSVQDVTTSEKVVNGLSLGVDQSKDLVDNFSLNSLFQNSASPKAVPEGGGASLTEIINSFRDAMSNFSDGFVKILSTIFGGIFSFVLIVVLSFYFAVQENGIESFLRIVTPARQEKYVVGLWKRSQEKIGFWMQGQLLLGVLVGVLVYLGLTVLGIKNALLFAFIAAVFEIIPIFGPILAAIPPIASAFADGGVTAGLLVAGLFIIIQQFENHLIYPLVVKKLVGVPPILVILALIIGAKFAGFLGILLSVPAASIIMEYFHDVERRKITEASEPSGI</sequence>
<name>A0A1G2MPL9_9BACT</name>
<evidence type="ECO:0000256" key="8">
    <source>
        <dbReference type="SAM" id="Phobius"/>
    </source>
</evidence>
<evidence type="ECO:0000256" key="3">
    <source>
        <dbReference type="ARBA" id="ARBA00022448"/>
    </source>
</evidence>
<accession>A0A1G2MPL9</accession>
<dbReference type="InterPro" id="IPR002549">
    <property type="entry name" value="AI-2E-like"/>
</dbReference>
<comment type="subcellular location">
    <subcellularLocation>
        <location evidence="1">Cell membrane</location>
        <topology evidence="1">Multi-pass membrane protein</topology>
    </subcellularLocation>
</comment>
<dbReference type="Proteomes" id="UP000177943">
    <property type="component" value="Unassembled WGS sequence"/>
</dbReference>
<evidence type="ECO:0000256" key="5">
    <source>
        <dbReference type="ARBA" id="ARBA00022692"/>
    </source>
</evidence>
<feature type="transmembrane region" description="Helical" evidence="8">
    <location>
        <begin position="343"/>
        <end position="371"/>
    </location>
</feature>
<feature type="transmembrane region" description="Helical" evidence="8">
    <location>
        <begin position="273"/>
        <end position="295"/>
    </location>
</feature>
<evidence type="ECO:0000256" key="4">
    <source>
        <dbReference type="ARBA" id="ARBA00022475"/>
    </source>
</evidence>
<feature type="transmembrane region" description="Helical" evidence="8">
    <location>
        <begin position="187"/>
        <end position="210"/>
    </location>
</feature>
<dbReference type="PANTHER" id="PTHR21716:SF53">
    <property type="entry name" value="PERMEASE PERM-RELATED"/>
    <property type="match status" value="1"/>
</dbReference>
<gene>
    <name evidence="9" type="ORF">A3D56_01115</name>
</gene>
<evidence type="ECO:0000313" key="9">
    <source>
        <dbReference type="EMBL" id="OHA25840.1"/>
    </source>
</evidence>
<evidence type="ECO:0000256" key="2">
    <source>
        <dbReference type="ARBA" id="ARBA00009773"/>
    </source>
</evidence>
<evidence type="ECO:0000256" key="6">
    <source>
        <dbReference type="ARBA" id="ARBA00022989"/>
    </source>
</evidence>